<accession>A0ABR1Y4W7</accession>
<sequence>MAAQSPLAQFQAHQSDLLESGNFSDLQVRCSDGTVYNVHKSILSCQSAFFRNALNPQSNFLEAQSGVINLENDNPASVKALIEYCYRFKYEEDDRAKPNETFLFHILVYAIGETYRIQGLKELVKKHCIHMLESDLALLELPLAIKTIYTTTVVSDRGLRDLVVKKTRNDLQYVTALDGFDAMMGEVGEFSRDLVRSMQKDLTAYEKTPRYGCQICGAFIYMELPLDPFVDDIYCPCCKKMRDFFSWEHGRSKCPRELPRFFSPCCDKPVVMELRAGGPKIKTACYYCKAEHKNERWLRHPLRDDQQAASDS</sequence>
<evidence type="ECO:0000313" key="3">
    <source>
        <dbReference type="Proteomes" id="UP001456524"/>
    </source>
</evidence>
<reference evidence="2 3" key="1">
    <citation type="journal article" date="2022" name="G3 (Bethesda)">
        <title>Enemy or ally: a genomic approach to elucidate the lifestyle of Phyllosticta citrichinaensis.</title>
        <authorList>
            <person name="Buijs V.A."/>
            <person name="Groenewald J.Z."/>
            <person name="Haridas S."/>
            <person name="LaButti K.M."/>
            <person name="Lipzen A."/>
            <person name="Martin F.M."/>
            <person name="Barry K."/>
            <person name="Grigoriev I.V."/>
            <person name="Crous P.W."/>
            <person name="Seidl M.F."/>
        </authorList>
    </citation>
    <scope>NUCLEOTIDE SEQUENCE [LARGE SCALE GENOMIC DNA]</scope>
    <source>
        <strain evidence="2 3">CBS 129764</strain>
    </source>
</reference>
<dbReference type="InterPro" id="IPR011333">
    <property type="entry name" value="SKP1/BTB/POZ_sf"/>
</dbReference>
<dbReference type="SUPFAM" id="SSF54695">
    <property type="entry name" value="POZ domain"/>
    <property type="match status" value="1"/>
</dbReference>
<evidence type="ECO:0000259" key="1">
    <source>
        <dbReference type="PROSITE" id="PS50097"/>
    </source>
</evidence>
<dbReference type="PANTHER" id="PTHR47843:SF5">
    <property type="entry name" value="BTB_POZ DOMAIN PROTEIN"/>
    <property type="match status" value="1"/>
</dbReference>
<gene>
    <name evidence="2" type="ORF">IWX90DRAFT_473940</name>
</gene>
<dbReference type="PROSITE" id="PS50097">
    <property type="entry name" value="BTB"/>
    <property type="match status" value="1"/>
</dbReference>
<dbReference type="InterPro" id="IPR000210">
    <property type="entry name" value="BTB/POZ_dom"/>
</dbReference>
<dbReference type="EMBL" id="JBBWUH010000001">
    <property type="protein sequence ID" value="KAK8176883.1"/>
    <property type="molecule type" value="Genomic_DNA"/>
</dbReference>
<dbReference type="Proteomes" id="UP001456524">
    <property type="component" value="Unassembled WGS sequence"/>
</dbReference>
<feature type="domain" description="BTB" evidence="1">
    <location>
        <begin position="24"/>
        <end position="94"/>
    </location>
</feature>
<dbReference type="PANTHER" id="PTHR47843">
    <property type="entry name" value="BTB DOMAIN-CONTAINING PROTEIN-RELATED"/>
    <property type="match status" value="1"/>
</dbReference>
<name>A0ABR1Y4W7_9PEZI</name>
<evidence type="ECO:0000313" key="2">
    <source>
        <dbReference type="EMBL" id="KAK8176883.1"/>
    </source>
</evidence>
<dbReference type="Gene3D" id="3.30.710.10">
    <property type="entry name" value="Potassium Channel Kv1.1, Chain A"/>
    <property type="match status" value="1"/>
</dbReference>
<proteinExistence type="predicted"/>
<dbReference type="SMART" id="SM00225">
    <property type="entry name" value="BTB"/>
    <property type="match status" value="1"/>
</dbReference>
<dbReference type="CDD" id="cd18186">
    <property type="entry name" value="BTB_POZ_ZBTB_KLHL-like"/>
    <property type="match status" value="1"/>
</dbReference>
<comment type="caution">
    <text evidence="2">The sequence shown here is derived from an EMBL/GenBank/DDBJ whole genome shotgun (WGS) entry which is preliminary data.</text>
</comment>
<protein>
    <recommendedName>
        <fullName evidence="1">BTB domain-containing protein</fullName>
    </recommendedName>
</protein>
<dbReference type="Pfam" id="PF00651">
    <property type="entry name" value="BTB"/>
    <property type="match status" value="1"/>
</dbReference>
<keyword evidence="3" id="KW-1185">Reference proteome</keyword>
<organism evidence="2 3">
    <name type="scientific">Phyllosticta citrichinensis</name>
    <dbReference type="NCBI Taxonomy" id="1130410"/>
    <lineage>
        <taxon>Eukaryota</taxon>
        <taxon>Fungi</taxon>
        <taxon>Dikarya</taxon>
        <taxon>Ascomycota</taxon>
        <taxon>Pezizomycotina</taxon>
        <taxon>Dothideomycetes</taxon>
        <taxon>Dothideomycetes incertae sedis</taxon>
        <taxon>Botryosphaeriales</taxon>
        <taxon>Phyllostictaceae</taxon>
        <taxon>Phyllosticta</taxon>
    </lineage>
</organism>